<dbReference type="EMBL" id="AOMF01000169">
    <property type="protein sequence ID" value="EMA50539.1"/>
    <property type="molecule type" value="Genomic_DNA"/>
</dbReference>
<name>M0N0D7_9EURY</name>
<dbReference type="RefSeq" id="WP_007742132.1">
    <property type="nucleotide sequence ID" value="NZ_AOMF01000169.1"/>
</dbReference>
<dbReference type="Proteomes" id="UP000011680">
    <property type="component" value="Unassembled WGS sequence"/>
</dbReference>
<keyword evidence="2" id="KW-1185">Reference proteome</keyword>
<gene>
    <name evidence="1" type="ORF">C451_16270</name>
</gene>
<dbReference type="Gene3D" id="2.60.120.380">
    <property type="match status" value="1"/>
</dbReference>
<dbReference type="PATRIC" id="fig|1227457.3.peg.3164"/>
<organism evidence="1 2">
    <name type="scientific">Halococcus thailandensis JCM 13552</name>
    <dbReference type="NCBI Taxonomy" id="1227457"/>
    <lineage>
        <taxon>Archaea</taxon>
        <taxon>Methanobacteriati</taxon>
        <taxon>Methanobacteriota</taxon>
        <taxon>Stenosarchaea group</taxon>
        <taxon>Halobacteria</taxon>
        <taxon>Halobacteriales</taxon>
        <taxon>Halococcaceae</taxon>
        <taxon>Halococcus</taxon>
    </lineage>
</organism>
<accession>M0N0D7</accession>
<reference evidence="1 2" key="1">
    <citation type="journal article" date="2014" name="PLoS Genet.">
        <title>Phylogenetically driven sequencing of extremely halophilic archaea reveals strategies for static and dynamic osmo-response.</title>
        <authorList>
            <person name="Becker E.A."/>
            <person name="Seitzer P.M."/>
            <person name="Tritt A."/>
            <person name="Larsen D."/>
            <person name="Krusor M."/>
            <person name="Yao A.I."/>
            <person name="Wu D."/>
            <person name="Madern D."/>
            <person name="Eisen J.A."/>
            <person name="Darling A.E."/>
            <person name="Facciotti M.T."/>
        </authorList>
    </citation>
    <scope>NUCLEOTIDE SEQUENCE [LARGE SCALE GENOMIC DNA]</scope>
    <source>
        <strain evidence="1 2">JCM 13552</strain>
    </source>
</reference>
<comment type="caution">
    <text evidence="1">The sequence shown here is derived from an EMBL/GenBank/DDBJ whole genome shotgun (WGS) entry which is preliminary data.</text>
</comment>
<proteinExistence type="predicted"/>
<dbReference type="AlphaFoldDB" id="M0N0D7"/>
<evidence type="ECO:0000313" key="1">
    <source>
        <dbReference type="EMBL" id="EMA50539.1"/>
    </source>
</evidence>
<sequence length="77" mass="8258">MNRSRFTPTQGITIVVLGLLIVSALGTVPTGVLAQTSESEPNDAQDAATVIEDSEVNGEIGDEGDVDWYEFRVEGLY</sequence>
<protein>
    <submittedName>
        <fullName evidence="1">Uncharacterized protein</fullName>
    </submittedName>
</protein>
<evidence type="ECO:0000313" key="2">
    <source>
        <dbReference type="Proteomes" id="UP000011680"/>
    </source>
</evidence>